<organism evidence="2 3">
    <name type="scientific">Enterovirga rhinocerotis</name>
    <dbReference type="NCBI Taxonomy" id="1339210"/>
    <lineage>
        <taxon>Bacteria</taxon>
        <taxon>Pseudomonadati</taxon>
        <taxon>Pseudomonadota</taxon>
        <taxon>Alphaproteobacteria</taxon>
        <taxon>Hyphomicrobiales</taxon>
        <taxon>Methylobacteriaceae</taxon>
        <taxon>Enterovirga</taxon>
    </lineage>
</organism>
<keyword evidence="3" id="KW-1185">Reference proteome</keyword>
<gene>
    <name evidence="2" type="ORF">EV668_4065</name>
</gene>
<protein>
    <submittedName>
        <fullName evidence="2">Tripartite-type tricarboxylate transporter receptor subunit TctC</fullName>
    </submittedName>
</protein>
<dbReference type="InterPro" id="IPR006311">
    <property type="entry name" value="TAT_signal"/>
</dbReference>
<evidence type="ECO:0000313" key="3">
    <source>
        <dbReference type="Proteomes" id="UP000295122"/>
    </source>
</evidence>
<dbReference type="Gene3D" id="3.40.190.10">
    <property type="entry name" value="Periplasmic binding protein-like II"/>
    <property type="match status" value="1"/>
</dbReference>
<sequence>MSSRHSRRDLLAAGLAGSTALAMPAFVRAQDSWPTRPIELVVGFAAGGGTDTTARTVARYLERELGGQVIVANRPGASGELALNAISKAAPDGYLLGVTNYPGLLSLPIERNVGYKSDSFHYLANLVSDPSAFSVAADGPIKSIADLVAKAKAEPGKVTFGSTGVGTDEHLALSLFEQLGSLKLSHVPYRGAGPLGTDLLGRHIEAAGLNIGEAVPLGDKIKVIVQGGAKRSRFAPDAPTFREAGFPFEMRSERGIVAPKGLKPEIAKRLSDALAKVAANPDFVRQIESQYTELLYLPGETWEAHLKRENEVLSRLWKERPWSGN</sequence>
<dbReference type="SUPFAM" id="SSF53850">
    <property type="entry name" value="Periplasmic binding protein-like II"/>
    <property type="match status" value="1"/>
</dbReference>
<evidence type="ECO:0000256" key="1">
    <source>
        <dbReference type="ARBA" id="ARBA00006987"/>
    </source>
</evidence>
<name>A0A4R7BSE9_9HYPH</name>
<dbReference type="PIRSF" id="PIRSF017082">
    <property type="entry name" value="YflP"/>
    <property type="match status" value="1"/>
</dbReference>
<keyword evidence="2" id="KW-0675">Receptor</keyword>
<evidence type="ECO:0000313" key="2">
    <source>
        <dbReference type="EMBL" id="TDR88193.1"/>
    </source>
</evidence>
<dbReference type="CDD" id="cd07012">
    <property type="entry name" value="PBP2_Bug_TTT"/>
    <property type="match status" value="1"/>
</dbReference>
<dbReference type="RefSeq" id="WP_133773484.1">
    <property type="nucleotide sequence ID" value="NZ_SNZR01000015.1"/>
</dbReference>
<dbReference type="InterPro" id="IPR005064">
    <property type="entry name" value="BUG"/>
</dbReference>
<dbReference type="Proteomes" id="UP000295122">
    <property type="component" value="Unassembled WGS sequence"/>
</dbReference>
<reference evidence="2 3" key="1">
    <citation type="submission" date="2019-03" db="EMBL/GenBank/DDBJ databases">
        <title>Genomic Encyclopedia of Type Strains, Phase IV (KMG-IV): sequencing the most valuable type-strain genomes for metagenomic binning, comparative biology and taxonomic classification.</title>
        <authorList>
            <person name="Goeker M."/>
        </authorList>
    </citation>
    <scope>NUCLEOTIDE SEQUENCE [LARGE SCALE GENOMIC DNA]</scope>
    <source>
        <strain evidence="2 3">DSM 25903</strain>
    </source>
</reference>
<dbReference type="OrthoDB" id="7243230at2"/>
<dbReference type="InterPro" id="IPR042100">
    <property type="entry name" value="Bug_dom1"/>
</dbReference>
<dbReference type="Gene3D" id="3.40.190.150">
    <property type="entry name" value="Bordetella uptake gene, domain 1"/>
    <property type="match status" value="1"/>
</dbReference>
<comment type="caution">
    <text evidence="2">The sequence shown here is derived from an EMBL/GenBank/DDBJ whole genome shotgun (WGS) entry which is preliminary data.</text>
</comment>
<dbReference type="AlphaFoldDB" id="A0A4R7BSE9"/>
<comment type="similarity">
    <text evidence="1">Belongs to the UPF0065 (bug) family.</text>
</comment>
<dbReference type="PROSITE" id="PS51318">
    <property type="entry name" value="TAT"/>
    <property type="match status" value="1"/>
</dbReference>
<dbReference type="EMBL" id="SNZR01000015">
    <property type="protein sequence ID" value="TDR88193.1"/>
    <property type="molecule type" value="Genomic_DNA"/>
</dbReference>
<dbReference type="PANTHER" id="PTHR42928">
    <property type="entry name" value="TRICARBOXYLATE-BINDING PROTEIN"/>
    <property type="match status" value="1"/>
</dbReference>
<accession>A0A4R7BSE9</accession>
<dbReference type="Pfam" id="PF03401">
    <property type="entry name" value="TctC"/>
    <property type="match status" value="1"/>
</dbReference>
<proteinExistence type="inferred from homology"/>
<dbReference type="PANTHER" id="PTHR42928:SF5">
    <property type="entry name" value="BLR1237 PROTEIN"/>
    <property type="match status" value="1"/>
</dbReference>